<gene>
    <name evidence="7" type="ORF">E6W36_07395</name>
</gene>
<reference evidence="8" key="1">
    <citation type="submission" date="2019-04" db="EMBL/GenBank/DDBJ databases">
        <title>Complete genome sequence of Sphingomonas sp. W1-2-3.</title>
        <authorList>
            <person name="Im W.T."/>
        </authorList>
    </citation>
    <scope>NUCLEOTIDE SEQUENCE [LARGE SCALE GENOMIC DNA]</scope>
    <source>
        <strain evidence="8">W1-2-3</strain>
    </source>
</reference>
<dbReference type="GO" id="GO:0003677">
    <property type="term" value="F:DNA binding"/>
    <property type="evidence" value="ECO:0007669"/>
    <property type="project" value="InterPro"/>
</dbReference>
<dbReference type="Pfam" id="PF04542">
    <property type="entry name" value="Sigma70_r2"/>
    <property type="match status" value="1"/>
</dbReference>
<dbReference type="InterPro" id="IPR013325">
    <property type="entry name" value="RNA_pol_sigma_r2"/>
</dbReference>
<dbReference type="InterPro" id="IPR039425">
    <property type="entry name" value="RNA_pol_sigma-70-like"/>
</dbReference>
<protein>
    <submittedName>
        <fullName evidence="7">Sigma-70 family RNA polymerase sigma factor</fullName>
    </submittedName>
</protein>
<dbReference type="Gene3D" id="1.10.1740.10">
    <property type="match status" value="1"/>
</dbReference>
<keyword evidence="8" id="KW-1185">Reference proteome</keyword>
<dbReference type="Proteomes" id="UP000298714">
    <property type="component" value="Chromosome"/>
</dbReference>
<comment type="similarity">
    <text evidence="1">Belongs to the sigma-70 factor family. ECF subfamily.</text>
</comment>
<dbReference type="CDD" id="cd06171">
    <property type="entry name" value="Sigma70_r4"/>
    <property type="match status" value="1"/>
</dbReference>
<dbReference type="InterPro" id="IPR014284">
    <property type="entry name" value="RNA_pol_sigma-70_dom"/>
</dbReference>
<evidence type="ECO:0000256" key="4">
    <source>
        <dbReference type="ARBA" id="ARBA00023163"/>
    </source>
</evidence>
<dbReference type="PANTHER" id="PTHR43133:SF62">
    <property type="entry name" value="RNA POLYMERASE SIGMA FACTOR SIGZ"/>
    <property type="match status" value="1"/>
</dbReference>
<evidence type="ECO:0000259" key="6">
    <source>
        <dbReference type="Pfam" id="PF08281"/>
    </source>
</evidence>
<sequence length="212" mass="23473">MTIAVVTSDLYPPRLRRLERKEASLHSAIVPQVGLCPHGADVRSVAMDRDTAAFERLFAHFAPRIKGYFLRLGVPAELAEELAQETMVALWRKAESFDPTRASVATWLFTIARNKRIDRARRDRRPDAGADDMADLMGALPGADAGADATFGAAWLTRALTQLPPDQRQVLDKAFYEEKSHSVIAEELGLPLGTVKSRIRLALVRLKALVTE</sequence>
<dbReference type="PANTHER" id="PTHR43133">
    <property type="entry name" value="RNA POLYMERASE ECF-TYPE SIGMA FACTO"/>
    <property type="match status" value="1"/>
</dbReference>
<keyword evidence="2" id="KW-0805">Transcription regulation</keyword>
<keyword evidence="4" id="KW-0804">Transcription</keyword>
<evidence type="ECO:0000256" key="2">
    <source>
        <dbReference type="ARBA" id="ARBA00023015"/>
    </source>
</evidence>
<dbReference type="InterPro" id="IPR013249">
    <property type="entry name" value="RNA_pol_sigma70_r4_t2"/>
</dbReference>
<dbReference type="InterPro" id="IPR007627">
    <property type="entry name" value="RNA_pol_sigma70_r2"/>
</dbReference>
<dbReference type="NCBIfam" id="TIGR02937">
    <property type="entry name" value="sigma70-ECF"/>
    <property type="match status" value="1"/>
</dbReference>
<dbReference type="Gene3D" id="1.10.10.10">
    <property type="entry name" value="Winged helix-like DNA-binding domain superfamily/Winged helix DNA-binding domain"/>
    <property type="match status" value="1"/>
</dbReference>
<evidence type="ECO:0000256" key="1">
    <source>
        <dbReference type="ARBA" id="ARBA00010641"/>
    </source>
</evidence>
<feature type="domain" description="RNA polymerase sigma factor 70 region 4 type 2" evidence="6">
    <location>
        <begin position="155"/>
        <end position="206"/>
    </location>
</feature>
<evidence type="ECO:0000256" key="3">
    <source>
        <dbReference type="ARBA" id="ARBA00023082"/>
    </source>
</evidence>
<dbReference type="InterPro" id="IPR013324">
    <property type="entry name" value="RNA_pol_sigma_r3/r4-like"/>
</dbReference>
<proteinExistence type="inferred from homology"/>
<dbReference type="AlphaFoldDB" id="A0A4D7C9A8"/>
<organism evidence="7 8">
    <name type="scientific">Hankyongella ginsenosidimutans</name>
    <dbReference type="NCBI Taxonomy" id="1763828"/>
    <lineage>
        <taxon>Bacteria</taxon>
        <taxon>Pseudomonadati</taxon>
        <taxon>Pseudomonadota</taxon>
        <taxon>Alphaproteobacteria</taxon>
        <taxon>Sphingomonadales</taxon>
        <taxon>Sphingomonadaceae</taxon>
        <taxon>Hankyongella</taxon>
    </lineage>
</organism>
<dbReference type="SUPFAM" id="SSF88946">
    <property type="entry name" value="Sigma2 domain of RNA polymerase sigma factors"/>
    <property type="match status" value="1"/>
</dbReference>
<accession>A0A4D7C9A8</accession>
<dbReference type="InterPro" id="IPR036388">
    <property type="entry name" value="WH-like_DNA-bd_sf"/>
</dbReference>
<keyword evidence="3" id="KW-0731">Sigma factor</keyword>
<dbReference type="Pfam" id="PF08281">
    <property type="entry name" value="Sigma70_r4_2"/>
    <property type="match status" value="1"/>
</dbReference>
<dbReference type="GO" id="GO:0016987">
    <property type="term" value="F:sigma factor activity"/>
    <property type="evidence" value="ECO:0007669"/>
    <property type="project" value="UniProtKB-KW"/>
</dbReference>
<evidence type="ECO:0000313" key="7">
    <source>
        <dbReference type="EMBL" id="QCI79437.1"/>
    </source>
</evidence>
<dbReference type="KEGG" id="hgn:E6W36_07395"/>
<dbReference type="EMBL" id="CP039704">
    <property type="protein sequence ID" value="QCI79437.1"/>
    <property type="molecule type" value="Genomic_DNA"/>
</dbReference>
<dbReference type="GO" id="GO:0006352">
    <property type="term" value="P:DNA-templated transcription initiation"/>
    <property type="evidence" value="ECO:0007669"/>
    <property type="project" value="InterPro"/>
</dbReference>
<feature type="domain" description="RNA polymerase sigma-70 region 2" evidence="5">
    <location>
        <begin position="57"/>
        <end position="125"/>
    </location>
</feature>
<evidence type="ECO:0000259" key="5">
    <source>
        <dbReference type="Pfam" id="PF04542"/>
    </source>
</evidence>
<dbReference type="SUPFAM" id="SSF88659">
    <property type="entry name" value="Sigma3 and sigma4 domains of RNA polymerase sigma factors"/>
    <property type="match status" value="1"/>
</dbReference>
<name>A0A4D7C9A8_9SPHN</name>
<evidence type="ECO:0000313" key="8">
    <source>
        <dbReference type="Proteomes" id="UP000298714"/>
    </source>
</evidence>